<name>A0ABS2D6J5_9SPHN</name>
<comment type="function">
    <text evidence="14 19">Joins adenosylcobinamide-GDP and alpha-ribazole to generate adenosylcobalamin (Ado-cobalamin). Also synthesizes adenosylcobalamin 5'-phosphate from adenosylcobinamide-GDP and alpha-ribazole 5'-phosphate.</text>
</comment>
<evidence type="ECO:0000256" key="6">
    <source>
        <dbReference type="ARBA" id="ARBA00015850"/>
    </source>
</evidence>
<evidence type="ECO:0000256" key="12">
    <source>
        <dbReference type="ARBA" id="ARBA00022989"/>
    </source>
</evidence>
<sequence length="256" mass="26431">MRWWAPPLLALQFLTRIPVPITARLSAAEAREGLIRAVGWFPLVGALVGCVTAVVAVAAGSMWPAIVAVPIALIVEARMTGAFHEDAVADFYDAFGGGYTTDDVLRIMKDSRVGSYGALGLLLAVGLRMGLTVVLLGGEAWYATAAIVAAACFGRLIAVALMAIVRPVGSGLGKDVTGRVGGATLMLAIATAAPGVAAFLLLEPLRLIVVVAVALMFLGWFRALLLRRIGGSTGDCLGFAAYAGQLILLLAATAGR</sequence>
<accession>A0ABS2D6J5</accession>
<keyword evidence="11 19" id="KW-0460">Magnesium</keyword>
<keyword evidence="13 19" id="KW-0472">Membrane</keyword>
<dbReference type="PANTHER" id="PTHR34148:SF1">
    <property type="entry name" value="ADENOSYLCOBINAMIDE-GDP RIBAZOLETRANSFERASE"/>
    <property type="match status" value="1"/>
</dbReference>
<comment type="subcellular location">
    <subcellularLocation>
        <location evidence="2 19">Cell membrane</location>
        <topology evidence="2 19">Multi-pass membrane protein</topology>
    </subcellularLocation>
</comment>
<evidence type="ECO:0000256" key="8">
    <source>
        <dbReference type="ARBA" id="ARBA00022573"/>
    </source>
</evidence>
<keyword evidence="21" id="KW-1185">Reference proteome</keyword>
<evidence type="ECO:0000256" key="11">
    <source>
        <dbReference type="ARBA" id="ARBA00022842"/>
    </source>
</evidence>
<comment type="similarity">
    <text evidence="4 19">Belongs to the CobS family.</text>
</comment>
<evidence type="ECO:0000256" key="4">
    <source>
        <dbReference type="ARBA" id="ARBA00010561"/>
    </source>
</evidence>
<reference evidence="20 21" key="1">
    <citation type="submission" date="2020-12" db="EMBL/GenBank/DDBJ databases">
        <title>Sphingomonas sp.</title>
        <authorList>
            <person name="Kim M.K."/>
        </authorList>
    </citation>
    <scope>NUCLEOTIDE SEQUENCE [LARGE SCALE GENOMIC DNA]</scope>
    <source>
        <strain evidence="20 21">BT552</strain>
    </source>
</reference>
<dbReference type="Pfam" id="PF02654">
    <property type="entry name" value="CobS"/>
    <property type="match status" value="1"/>
</dbReference>
<evidence type="ECO:0000256" key="16">
    <source>
        <dbReference type="ARBA" id="ARBA00032853"/>
    </source>
</evidence>
<protein>
    <recommendedName>
        <fullName evidence="6 19">Adenosylcobinamide-GDP ribazoletransferase</fullName>
        <ecNumber evidence="5 19">2.7.8.26</ecNumber>
    </recommendedName>
    <alternativeName>
        <fullName evidence="16 19">Cobalamin synthase</fullName>
    </alternativeName>
    <alternativeName>
        <fullName evidence="15 19">Cobalamin-5'-phosphate synthase</fullName>
    </alternativeName>
</protein>
<feature type="transmembrane region" description="Helical" evidence="19">
    <location>
        <begin position="116"/>
        <end position="136"/>
    </location>
</feature>
<comment type="pathway">
    <text evidence="3 19">Cofactor biosynthesis; adenosylcobalamin biosynthesis; adenosylcobalamin from cob(II)yrinate a,c-diamide: step 7/7.</text>
</comment>
<keyword evidence="12 19" id="KW-1133">Transmembrane helix</keyword>
<evidence type="ECO:0000256" key="13">
    <source>
        <dbReference type="ARBA" id="ARBA00023136"/>
    </source>
</evidence>
<dbReference type="PANTHER" id="PTHR34148">
    <property type="entry name" value="ADENOSYLCOBINAMIDE-GDP RIBAZOLETRANSFERASE"/>
    <property type="match status" value="1"/>
</dbReference>
<dbReference type="EC" id="2.7.8.26" evidence="5 19"/>
<keyword evidence="9 19" id="KW-0808">Transferase</keyword>
<feature type="transmembrane region" description="Helical" evidence="19">
    <location>
        <begin position="237"/>
        <end position="255"/>
    </location>
</feature>
<evidence type="ECO:0000256" key="18">
    <source>
        <dbReference type="ARBA" id="ARBA00049504"/>
    </source>
</evidence>
<evidence type="ECO:0000256" key="17">
    <source>
        <dbReference type="ARBA" id="ARBA00048623"/>
    </source>
</evidence>
<feature type="transmembrane region" description="Helical" evidence="19">
    <location>
        <begin position="207"/>
        <end position="225"/>
    </location>
</feature>
<evidence type="ECO:0000256" key="7">
    <source>
        <dbReference type="ARBA" id="ARBA00022475"/>
    </source>
</evidence>
<evidence type="ECO:0000256" key="10">
    <source>
        <dbReference type="ARBA" id="ARBA00022692"/>
    </source>
</evidence>
<comment type="cofactor">
    <cofactor evidence="1 19">
        <name>Mg(2+)</name>
        <dbReference type="ChEBI" id="CHEBI:18420"/>
    </cofactor>
</comment>
<feature type="transmembrane region" description="Helical" evidence="19">
    <location>
        <begin position="43"/>
        <end position="75"/>
    </location>
</feature>
<comment type="caution">
    <text evidence="20">The sequence shown here is derived from an EMBL/GenBank/DDBJ whole genome shotgun (WGS) entry which is preliminary data.</text>
</comment>
<feature type="transmembrane region" description="Helical" evidence="19">
    <location>
        <begin position="176"/>
        <end position="201"/>
    </location>
</feature>
<evidence type="ECO:0000256" key="9">
    <source>
        <dbReference type="ARBA" id="ARBA00022679"/>
    </source>
</evidence>
<gene>
    <name evidence="19" type="primary">cobS</name>
    <name evidence="20" type="ORF">ILT43_09190</name>
</gene>
<organism evidence="20 21">
    <name type="scientific">Sphingomonas longa</name>
    <dbReference type="NCBI Taxonomy" id="2778730"/>
    <lineage>
        <taxon>Bacteria</taxon>
        <taxon>Pseudomonadati</taxon>
        <taxon>Pseudomonadota</taxon>
        <taxon>Alphaproteobacteria</taxon>
        <taxon>Sphingomonadales</taxon>
        <taxon>Sphingomonadaceae</taxon>
        <taxon>Sphingomonas</taxon>
    </lineage>
</organism>
<keyword evidence="8 19" id="KW-0169">Cobalamin biosynthesis</keyword>
<comment type="catalytic activity">
    <reaction evidence="18 19">
        <text>alpha-ribazole 5'-phosphate + adenosylcob(III)inamide-GDP = adenosylcob(III)alamin 5'-phosphate + GMP + H(+)</text>
        <dbReference type="Rhea" id="RHEA:23560"/>
        <dbReference type="ChEBI" id="CHEBI:15378"/>
        <dbReference type="ChEBI" id="CHEBI:57918"/>
        <dbReference type="ChEBI" id="CHEBI:58115"/>
        <dbReference type="ChEBI" id="CHEBI:60487"/>
        <dbReference type="ChEBI" id="CHEBI:60493"/>
        <dbReference type="EC" id="2.7.8.26"/>
    </reaction>
</comment>
<comment type="catalytic activity">
    <reaction evidence="17 19">
        <text>alpha-ribazole + adenosylcob(III)inamide-GDP = adenosylcob(III)alamin + GMP + H(+)</text>
        <dbReference type="Rhea" id="RHEA:16049"/>
        <dbReference type="ChEBI" id="CHEBI:10329"/>
        <dbReference type="ChEBI" id="CHEBI:15378"/>
        <dbReference type="ChEBI" id="CHEBI:18408"/>
        <dbReference type="ChEBI" id="CHEBI:58115"/>
        <dbReference type="ChEBI" id="CHEBI:60487"/>
        <dbReference type="EC" id="2.7.8.26"/>
    </reaction>
</comment>
<dbReference type="Proteomes" id="UP000763641">
    <property type="component" value="Unassembled WGS sequence"/>
</dbReference>
<dbReference type="RefSeq" id="WP_204198655.1">
    <property type="nucleotide sequence ID" value="NZ_JAFEMC010000002.1"/>
</dbReference>
<dbReference type="InterPro" id="IPR003805">
    <property type="entry name" value="CobS"/>
</dbReference>
<evidence type="ECO:0000256" key="1">
    <source>
        <dbReference type="ARBA" id="ARBA00001946"/>
    </source>
</evidence>
<dbReference type="HAMAP" id="MF_00719">
    <property type="entry name" value="CobS"/>
    <property type="match status" value="1"/>
</dbReference>
<evidence type="ECO:0000256" key="14">
    <source>
        <dbReference type="ARBA" id="ARBA00025228"/>
    </source>
</evidence>
<dbReference type="EMBL" id="JAFEMC010000002">
    <property type="protein sequence ID" value="MBM6576547.1"/>
    <property type="molecule type" value="Genomic_DNA"/>
</dbReference>
<keyword evidence="7 19" id="KW-1003">Cell membrane</keyword>
<evidence type="ECO:0000256" key="2">
    <source>
        <dbReference type="ARBA" id="ARBA00004651"/>
    </source>
</evidence>
<evidence type="ECO:0000256" key="19">
    <source>
        <dbReference type="HAMAP-Rule" id="MF_00719"/>
    </source>
</evidence>
<proteinExistence type="inferred from homology"/>
<evidence type="ECO:0000313" key="20">
    <source>
        <dbReference type="EMBL" id="MBM6576547.1"/>
    </source>
</evidence>
<evidence type="ECO:0000256" key="15">
    <source>
        <dbReference type="ARBA" id="ARBA00032605"/>
    </source>
</evidence>
<feature type="transmembrane region" description="Helical" evidence="19">
    <location>
        <begin position="142"/>
        <end position="164"/>
    </location>
</feature>
<keyword evidence="10 19" id="KW-0812">Transmembrane</keyword>
<evidence type="ECO:0000256" key="5">
    <source>
        <dbReference type="ARBA" id="ARBA00013200"/>
    </source>
</evidence>
<evidence type="ECO:0000256" key="3">
    <source>
        <dbReference type="ARBA" id="ARBA00004663"/>
    </source>
</evidence>
<evidence type="ECO:0000313" key="21">
    <source>
        <dbReference type="Proteomes" id="UP000763641"/>
    </source>
</evidence>